<dbReference type="RefSeq" id="WP_061285228.1">
    <property type="nucleotide sequence ID" value="NZ_BCTM01000066.1"/>
</dbReference>
<accession>A0A485AIM8</accession>
<dbReference type="AlphaFoldDB" id="A0A485AIM8"/>
<evidence type="ECO:0000313" key="3">
    <source>
        <dbReference type="Proteomes" id="UP000401081"/>
    </source>
</evidence>
<feature type="signal peptide" evidence="1">
    <location>
        <begin position="1"/>
        <end position="23"/>
    </location>
</feature>
<dbReference type="Proteomes" id="UP000401081">
    <property type="component" value="Unassembled WGS sequence"/>
</dbReference>
<keyword evidence="1" id="KW-0732">Signal</keyword>
<keyword evidence="3" id="KW-1185">Reference proteome</keyword>
<gene>
    <name evidence="2" type="ORF">NCTC12993_01498</name>
</gene>
<protein>
    <submittedName>
        <fullName evidence="2">Uncharacterized protein</fullName>
    </submittedName>
</protein>
<reference evidence="2 3" key="1">
    <citation type="submission" date="2019-03" db="EMBL/GenBank/DDBJ databases">
        <authorList>
            <consortium name="Pathogen Informatics"/>
        </authorList>
    </citation>
    <scope>NUCLEOTIDE SEQUENCE [LARGE SCALE GENOMIC DNA]</scope>
    <source>
        <strain evidence="2 3">NCTC12993</strain>
    </source>
</reference>
<evidence type="ECO:0000256" key="1">
    <source>
        <dbReference type="SAM" id="SignalP"/>
    </source>
</evidence>
<name>A0A485AIM8_KLUCR</name>
<evidence type="ECO:0000313" key="2">
    <source>
        <dbReference type="EMBL" id="VFS60006.1"/>
    </source>
</evidence>
<dbReference type="EMBL" id="CAADJD010000014">
    <property type="protein sequence ID" value="VFS60006.1"/>
    <property type="molecule type" value="Genomic_DNA"/>
</dbReference>
<proteinExistence type="predicted"/>
<organism evidence="2 3">
    <name type="scientific">Kluyvera cryocrescens</name>
    <name type="common">Kluyvera citrophila</name>
    <dbReference type="NCBI Taxonomy" id="580"/>
    <lineage>
        <taxon>Bacteria</taxon>
        <taxon>Pseudomonadati</taxon>
        <taxon>Pseudomonadota</taxon>
        <taxon>Gammaproteobacteria</taxon>
        <taxon>Enterobacterales</taxon>
        <taxon>Enterobacteriaceae</taxon>
        <taxon>Kluyvera</taxon>
    </lineage>
</organism>
<feature type="chain" id="PRO_5019732828" evidence="1">
    <location>
        <begin position="24"/>
        <end position="136"/>
    </location>
</feature>
<sequence length="136" mass="15103">MTPSKLRSLLLCSSLLVSFATMATEGDLQLLKKSIKIWQPMEVSEQKNKITVAIPSSEMTTEAYEALISSGLCTPIWTNDVPNNYLNGIAEIHVTNKYKTTGFTFESPRETCDEMGKLMDAPAKTLLLSRTHLFKG</sequence>